<protein>
    <submittedName>
        <fullName evidence="1">Uncharacterized protein</fullName>
    </submittedName>
</protein>
<accession>A0A4S3JGW9</accession>
<evidence type="ECO:0000313" key="2">
    <source>
        <dbReference type="Proteomes" id="UP000308092"/>
    </source>
</evidence>
<proteinExistence type="predicted"/>
<dbReference type="EMBL" id="SOSA01000334">
    <property type="protein sequence ID" value="THC92441.1"/>
    <property type="molecule type" value="Genomic_DNA"/>
</dbReference>
<evidence type="ECO:0000313" key="1">
    <source>
        <dbReference type="EMBL" id="THC92441.1"/>
    </source>
</evidence>
<gene>
    <name evidence="1" type="ORF">EYZ11_008083</name>
</gene>
<reference evidence="1 2" key="1">
    <citation type="submission" date="2019-03" db="EMBL/GenBank/DDBJ databases">
        <title>The genome sequence of a newly discovered highly antifungal drug resistant Aspergillus species, Aspergillus tanneri NIH 1004.</title>
        <authorList>
            <person name="Mounaud S."/>
            <person name="Singh I."/>
            <person name="Joardar V."/>
            <person name="Pakala S."/>
            <person name="Pakala S."/>
            <person name="Venepally P."/>
            <person name="Hoover J."/>
            <person name="Nierman W."/>
            <person name="Chung J."/>
            <person name="Losada L."/>
        </authorList>
    </citation>
    <scope>NUCLEOTIDE SEQUENCE [LARGE SCALE GENOMIC DNA]</scope>
    <source>
        <strain evidence="1 2">NIH1004</strain>
    </source>
</reference>
<comment type="caution">
    <text evidence="1">The sequence shown here is derived from an EMBL/GenBank/DDBJ whole genome shotgun (WGS) entry which is preliminary data.</text>
</comment>
<sequence length="34" mass="3605">MSSGGVYRPRNRTLATAISGMPMPEIRVGLLTTA</sequence>
<dbReference type="AlphaFoldDB" id="A0A4S3JGW9"/>
<organism evidence="1 2">
    <name type="scientific">Aspergillus tanneri</name>
    <dbReference type="NCBI Taxonomy" id="1220188"/>
    <lineage>
        <taxon>Eukaryota</taxon>
        <taxon>Fungi</taxon>
        <taxon>Dikarya</taxon>
        <taxon>Ascomycota</taxon>
        <taxon>Pezizomycotina</taxon>
        <taxon>Eurotiomycetes</taxon>
        <taxon>Eurotiomycetidae</taxon>
        <taxon>Eurotiales</taxon>
        <taxon>Aspergillaceae</taxon>
        <taxon>Aspergillus</taxon>
        <taxon>Aspergillus subgen. Circumdati</taxon>
    </lineage>
</organism>
<dbReference type="Proteomes" id="UP000308092">
    <property type="component" value="Unassembled WGS sequence"/>
</dbReference>
<name>A0A4S3JGW9_9EURO</name>
<keyword evidence="2" id="KW-1185">Reference proteome</keyword>
<dbReference type="VEuPathDB" id="FungiDB:EYZ11_008083"/>